<evidence type="ECO:0000256" key="1">
    <source>
        <dbReference type="SAM" id="MobiDB-lite"/>
    </source>
</evidence>
<feature type="compositionally biased region" description="Pro residues" evidence="1">
    <location>
        <begin position="128"/>
        <end position="139"/>
    </location>
</feature>
<proteinExistence type="predicted"/>
<reference evidence="2 3" key="1">
    <citation type="submission" date="2009-11" db="EMBL/GenBank/DDBJ databases">
        <title>Annotation of Allomyces macrogynus ATCC 38327.</title>
        <authorList>
            <consortium name="The Broad Institute Genome Sequencing Platform"/>
            <person name="Russ C."/>
            <person name="Cuomo C."/>
            <person name="Burger G."/>
            <person name="Gray M.W."/>
            <person name="Holland P.W.H."/>
            <person name="King N."/>
            <person name="Lang F.B.F."/>
            <person name="Roger A.J."/>
            <person name="Ruiz-Trillo I."/>
            <person name="Young S.K."/>
            <person name="Zeng Q."/>
            <person name="Gargeya S."/>
            <person name="Fitzgerald M."/>
            <person name="Haas B."/>
            <person name="Abouelleil A."/>
            <person name="Alvarado L."/>
            <person name="Arachchi H.M."/>
            <person name="Berlin A."/>
            <person name="Chapman S.B."/>
            <person name="Gearin G."/>
            <person name="Goldberg J."/>
            <person name="Griggs A."/>
            <person name="Gujja S."/>
            <person name="Hansen M."/>
            <person name="Heiman D."/>
            <person name="Howarth C."/>
            <person name="Larimer J."/>
            <person name="Lui A."/>
            <person name="MacDonald P.J.P."/>
            <person name="McCowen C."/>
            <person name="Montmayeur A."/>
            <person name="Murphy C."/>
            <person name="Neiman D."/>
            <person name="Pearson M."/>
            <person name="Priest M."/>
            <person name="Roberts A."/>
            <person name="Saif S."/>
            <person name="Shea T."/>
            <person name="Sisk P."/>
            <person name="Stolte C."/>
            <person name="Sykes S."/>
            <person name="Wortman J."/>
            <person name="Nusbaum C."/>
            <person name="Birren B."/>
        </authorList>
    </citation>
    <scope>NUCLEOTIDE SEQUENCE [LARGE SCALE GENOMIC DNA]</scope>
    <source>
        <strain evidence="2 3">ATCC 38327</strain>
    </source>
</reference>
<organism evidence="2 3">
    <name type="scientific">Allomyces macrogynus (strain ATCC 38327)</name>
    <name type="common">Allomyces javanicus var. macrogynus</name>
    <dbReference type="NCBI Taxonomy" id="578462"/>
    <lineage>
        <taxon>Eukaryota</taxon>
        <taxon>Fungi</taxon>
        <taxon>Fungi incertae sedis</taxon>
        <taxon>Blastocladiomycota</taxon>
        <taxon>Blastocladiomycetes</taxon>
        <taxon>Blastocladiales</taxon>
        <taxon>Blastocladiaceae</taxon>
        <taxon>Allomyces</taxon>
    </lineage>
</organism>
<dbReference type="Proteomes" id="UP000054350">
    <property type="component" value="Unassembled WGS sequence"/>
</dbReference>
<accession>A0A0L0SJT3</accession>
<protein>
    <submittedName>
        <fullName evidence="2">Uncharacterized protein</fullName>
    </submittedName>
</protein>
<sequence length="262" mass="28302">MRRDGMVVEDGWPRCGGWCDGTSNRSSWHGATGANAPRQTKTRPAAARTRPSFVVVDRIRHRERSGCRQEITTSIHPSTVNIDGHHGTWSRTTKLPTNRAPTPRNTMPRASRVDLSKRPAGANKPGTPATPAPAPAAPPAPQSWLRAFLVGLGHGIGNALGTFIGRALGAAFTAGGSYLLYRTNAGYKFACLIWPETKVDRFVEKTRTTTKLVLGTVIVLGTGATSFATYRKIQARRQIQDEPKRAAADGTPAVVQLEEKAE</sequence>
<dbReference type="OrthoDB" id="5576967at2759"/>
<gene>
    <name evidence="2" type="ORF">AMAG_07929</name>
</gene>
<dbReference type="EMBL" id="GG745340">
    <property type="protein sequence ID" value="KNE62743.1"/>
    <property type="molecule type" value="Genomic_DNA"/>
</dbReference>
<keyword evidence="3" id="KW-1185">Reference proteome</keyword>
<evidence type="ECO:0000313" key="2">
    <source>
        <dbReference type="EMBL" id="KNE62743.1"/>
    </source>
</evidence>
<dbReference type="AlphaFoldDB" id="A0A0L0SJT3"/>
<feature type="region of interest" description="Disordered" evidence="1">
    <location>
        <begin position="23"/>
        <end position="49"/>
    </location>
</feature>
<feature type="compositionally biased region" description="Polar residues" evidence="1">
    <location>
        <begin position="89"/>
        <end position="105"/>
    </location>
</feature>
<reference evidence="3" key="2">
    <citation type="submission" date="2009-11" db="EMBL/GenBank/DDBJ databases">
        <title>The Genome Sequence of Allomyces macrogynus strain ATCC 38327.</title>
        <authorList>
            <consortium name="The Broad Institute Genome Sequencing Platform"/>
            <person name="Russ C."/>
            <person name="Cuomo C."/>
            <person name="Shea T."/>
            <person name="Young S.K."/>
            <person name="Zeng Q."/>
            <person name="Koehrsen M."/>
            <person name="Haas B."/>
            <person name="Borodovsky M."/>
            <person name="Guigo R."/>
            <person name="Alvarado L."/>
            <person name="Berlin A."/>
            <person name="Borenstein D."/>
            <person name="Chen Z."/>
            <person name="Engels R."/>
            <person name="Freedman E."/>
            <person name="Gellesch M."/>
            <person name="Goldberg J."/>
            <person name="Griggs A."/>
            <person name="Gujja S."/>
            <person name="Heiman D."/>
            <person name="Hepburn T."/>
            <person name="Howarth C."/>
            <person name="Jen D."/>
            <person name="Larson L."/>
            <person name="Lewis B."/>
            <person name="Mehta T."/>
            <person name="Park D."/>
            <person name="Pearson M."/>
            <person name="Roberts A."/>
            <person name="Saif S."/>
            <person name="Shenoy N."/>
            <person name="Sisk P."/>
            <person name="Stolte C."/>
            <person name="Sykes S."/>
            <person name="Walk T."/>
            <person name="White J."/>
            <person name="Yandava C."/>
            <person name="Burger G."/>
            <person name="Gray M.W."/>
            <person name="Holland P.W.H."/>
            <person name="King N."/>
            <person name="Lang F.B.F."/>
            <person name="Roger A.J."/>
            <person name="Ruiz-Trillo I."/>
            <person name="Lander E."/>
            <person name="Nusbaum C."/>
        </authorList>
    </citation>
    <scope>NUCLEOTIDE SEQUENCE [LARGE SCALE GENOMIC DNA]</scope>
    <source>
        <strain evidence="3">ATCC 38327</strain>
    </source>
</reference>
<evidence type="ECO:0000313" key="3">
    <source>
        <dbReference type="Proteomes" id="UP000054350"/>
    </source>
</evidence>
<dbReference type="VEuPathDB" id="FungiDB:AMAG_07929"/>
<name>A0A0L0SJT3_ALLM3</name>
<feature type="region of interest" description="Disordered" evidence="1">
    <location>
        <begin position="78"/>
        <end position="139"/>
    </location>
</feature>